<dbReference type="Proteomes" id="UP001165060">
    <property type="component" value="Unassembled WGS sequence"/>
</dbReference>
<dbReference type="InterPro" id="IPR004119">
    <property type="entry name" value="EcKL"/>
</dbReference>
<dbReference type="EMBL" id="BRYB01000845">
    <property type="protein sequence ID" value="GMI38838.1"/>
    <property type="molecule type" value="Genomic_DNA"/>
</dbReference>
<organism evidence="1 2">
    <name type="scientific">Tetraparma gracilis</name>
    <dbReference type="NCBI Taxonomy" id="2962635"/>
    <lineage>
        <taxon>Eukaryota</taxon>
        <taxon>Sar</taxon>
        <taxon>Stramenopiles</taxon>
        <taxon>Ochrophyta</taxon>
        <taxon>Bolidophyceae</taxon>
        <taxon>Parmales</taxon>
        <taxon>Triparmaceae</taxon>
        <taxon>Tetraparma</taxon>
    </lineage>
</organism>
<accession>A0ABQ6N2A4</accession>
<dbReference type="Pfam" id="PF02958">
    <property type="entry name" value="EcKL"/>
    <property type="match status" value="1"/>
</dbReference>
<name>A0ABQ6N2A4_9STRA</name>
<dbReference type="PANTHER" id="PTHR11012:SF30">
    <property type="entry name" value="PROTEIN KINASE-LIKE DOMAIN-CONTAINING"/>
    <property type="match status" value="1"/>
</dbReference>
<sequence length="417" mass="45302">MSTVALSTIVNEETGVVDAAWLSQKMAPRLVLRAGVRPGQEKMGGMSAGEFRFLDVVLEGEGGEGGEEEHVALALKQSAPSANGAMMGLAREAFFYAELAPSLSLAGVPRCYFSEGDMATGEAQMLIECLTDAVPAGVFFGAGNPNNWAVKARLGELCAGNPSPVETTRLSFSLYAQLHAAHWQSSPLFEKGWLRGADWYRGEGEAGWAGAQQMAKAGWEAASAQRLAGEAKLKWDPHLVACLDASFGKVSWADFQAEKDDRPFAFVHGDAHPHNALWTRQRTDGACLRLIDFEMVGVASPAQELGQYMISHMAPELRRAHERELVAGYHAELTEALRKRRAGEGGEGDEGDGEAQVAAFTLEACWEEYVAGGAGRWVWFLPMFWQMTPVAQFFHDQLAAFLKDHVADPANMPMPRV</sequence>
<protein>
    <recommendedName>
        <fullName evidence="3">CHK kinase-like domain-containing protein</fullName>
    </recommendedName>
</protein>
<comment type="caution">
    <text evidence="1">The sequence shown here is derived from an EMBL/GenBank/DDBJ whole genome shotgun (WGS) entry which is preliminary data.</text>
</comment>
<dbReference type="SUPFAM" id="SSF56112">
    <property type="entry name" value="Protein kinase-like (PK-like)"/>
    <property type="match status" value="1"/>
</dbReference>
<evidence type="ECO:0008006" key="3">
    <source>
        <dbReference type="Google" id="ProtNLM"/>
    </source>
</evidence>
<evidence type="ECO:0000313" key="2">
    <source>
        <dbReference type="Proteomes" id="UP001165060"/>
    </source>
</evidence>
<proteinExistence type="predicted"/>
<gene>
    <name evidence="1" type="ORF">TeGR_g8207</name>
</gene>
<dbReference type="PANTHER" id="PTHR11012">
    <property type="entry name" value="PROTEIN KINASE-LIKE DOMAIN-CONTAINING"/>
    <property type="match status" value="1"/>
</dbReference>
<keyword evidence="2" id="KW-1185">Reference proteome</keyword>
<dbReference type="Gene3D" id="3.90.1200.10">
    <property type="match status" value="1"/>
</dbReference>
<reference evidence="1 2" key="1">
    <citation type="journal article" date="2023" name="Commun. Biol.">
        <title>Genome analysis of Parmales, the sister group of diatoms, reveals the evolutionary specialization of diatoms from phago-mixotrophs to photoautotrophs.</title>
        <authorList>
            <person name="Ban H."/>
            <person name="Sato S."/>
            <person name="Yoshikawa S."/>
            <person name="Yamada K."/>
            <person name="Nakamura Y."/>
            <person name="Ichinomiya M."/>
            <person name="Sato N."/>
            <person name="Blanc-Mathieu R."/>
            <person name="Endo H."/>
            <person name="Kuwata A."/>
            <person name="Ogata H."/>
        </authorList>
    </citation>
    <scope>NUCLEOTIDE SEQUENCE [LARGE SCALE GENOMIC DNA]</scope>
</reference>
<dbReference type="InterPro" id="IPR011009">
    <property type="entry name" value="Kinase-like_dom_sf"/>
</dbReference>
<evidence type="ECO:0000313" key="1">
    <source>
        <dbReference type="EMBL" id="GMI38838.1"/>
    </source>
</evidence>